<sequence>MEKLKIKKFMPTIKQYRDMVQKEVTYFGKHNNTRFTVSSRLIPRKGTWINHWRAAPYLYQWSREEEKILPNHYKDRCREFMTRDPEPVHWRPDPTRFRVDEDTGERIPVVNAPIPVLYPKECNNGLWGGEGIIFGYYKKTDPKRKDKLPTLPRIWRPQLKKRVLYSEILDRWMAITTTMRALYLIDECFGLDFYILKTHEVDLCSRLAMTLKREMLLALAQKSLYPNDPVKREKIYSKFKEFVIPEEEAEWIGLPMHEAVEKAKEMQVELHKPTPLKDLYLVELVSKLHIGTGNSPKTLTSLNKS</sequence>
<accession>A0AAE1A033</accession>
<keyword evidence="2" id="KW-0689">Ribosomal protein</keyword>
<evidence type="ECO:0000256" key="2">
    <source>
        <dbReference type="ARBA" id="ARBA00022980"/>
    </source>
</evidence>
<comment type="caution">
    <text evidence="6">The sequence shown here is derived from an EMBL/GenBank/DDBJ whole genome shotgun (WGS) entry which is preliminary data.</text>
</comment>
<protein>
    <recommendedName>
        <fullName evidence="4">Large ribosomal subunit protein bL28m</fullName>
    </recommendedName>
    <alternativeName>
        <fullName evidence="5">39S ribosomal protein L28, mitochondrial</fullName>
    </alternativeName>
</protein>
<dbReference type="InterPro" id="IPR034704">
    <property type="entry name" value="Ribosomal_bL28/bL31-like_sf"/>
</dbReference>
<dbReference type="PANTHER" id="PTHR13528:SF2">
    <property type="entry name" value="LARGE RIBOSOMAL SUBUNIT PROTEIN BL28M"/>
    <property type="match status" value="1"/>
</dbReference>
<evidence type="ECO:0000256" key="5">
    <source>
        <dbReference type="ARBA" id="ARBA00035538"/>
    </source>
</evidence>
<evidence type="ECO:0000256" key="1">
    <source>
        <dbReference type="ARBA" id="ARBA00008760"/>
    </source>
</evidence>
<dbReference type="GO" id="GO:0005762">
    <property type="term" value="C:mitochondrial large ribosomal subunit"/>
    <property type="evidence" value="ECO:0007669"/>
    <property type="project" value="TreeGrafter"/>
</dbReference>
<reference evidence="6" key="1">
    <citation type="journal article" date="2023" name="G3 (Bethesda)">
        <title>A reference genome for the long-term kleptoplast-retaining sea slug Elysia crispata morphotype clarki.</title>
        <authorList>
            <person name="Eastman K.E."/>
            <person name="Pendleton A.L."/>
            <person name="Shaikh M.A."/>
            <person name="Suttiyut T."/>
            <person name="Ogas R."/>
            <person name="Tomko P."/>
            <person name="Gavelis G."/>
            <person name="Widhalm J.R."/>
            <person name="Wisecaver J.H."/>
        </authorList>
    </citation>
    <scope>NUCLEOTIDE SEQUENCE</scope>
    <source>
        <strain evidence="6">ECLA1</strain>
    </source>
</reference>
<dbReference type="EMBL" id="JAWDGP010002895">
    <property type="protein sequence ID" value="KAK3778884.1"/>
    <property type="molecule type" value="Genomic_DNA"/>
</dbReference>
<keyword evidence="3" id="KW-0687">Ribonucleoprotein</keyword>
<dbReference type="InterPro" id="IPR026569">
    <property type="entry name" value="Ribosomal_bL28"/>
</dbReference>
<evidence type="ECO:0000313" key="7">
    <source>
        <dbReference type="Proteomes" id="UP001283361"/>
    </source>
</evidence>
<dbReference type="Proteomes" id="UP001283361">
    <property type="component" value="Unassembled WGS sequence"/>
</dbReference>
<evidence type="ECO:0000256" key="4">
    <source>
        <dbReference type="ARBA" id="ARBA00035269"/>
    </source>
</evidence>
<evidence type="ECO:0000256" key="3">
    <source>
        <dbReference type="ARBA" id="ARBA00023274"/>
    </source>
</evidence>
<proteinExistence type="inferred from homology"/>
<evidence type="ECO:0000313" key="6">
    <source>
        <dbReference type="EMBL" id="KAK3778884.1"/>
    </source>
</evidence>
<dbReference type="SUPFAM" id="SSF143800">
    <property type="entry name" value="L28p-like"/>
    <property type="match status" value="1"/>
</dbReference>
<comment type="similarity">
    <text evidence="1">Belongs to the bacterial ribosomal protein bL28 family.</text>
</comment>
<gene>
    <name evidence="6" type="ORF">RRG08_013148</name>
</gene>
<name>A0AAE1A033_9GAST</name>
<keyword evidence="7" id="KW-1185">Reference proteome</keyword>
<dbReference type="PANTHER" id="PTHR13528">
    <property type="entry name" value="39S RIBOSOMAL PROTEIN L28, MITOCHONDRIAL"/>
    <property type="match status" value="1"/>
</dbReference>
<organism evidence="6 7">
    <name type="scientific">Elysia crispata</name>
    <name type="common">lettuce slug</name>
    <dbReference type="NCBI Taxonomy" id="231223"/>
    <lineage>
        <taxon>Eukaryota</taxon>
        <taxon>Metazoa</taxon>
        <taxon>Spiralia</taxon>
        <taxon>Lophotrochozoa</taxon>
        <taxon>Mollusca</taxon>
        <taxon>Gastropoda</taxon>
        <taxon>Heterobranchia</taxon>
        <taxon>Euthyneura</taxon>
        <taxon>Panpulmonata</taxon>
        <taxon>Sacoglossa</taxon>
        <taxon>Placobranchoidea</taxon>
        <taxon>Plakobranchidae</taxon>
        <taxon>Elysia</taxon>
    </lineage>
</organism>
<dbReference type="AlphaFoldDB" id="A0AAE1A033"/>
<dbReference type="GO" id="GO:0003735">
    <property type="term" value="F:structural constituent of ribosome"/>
    <property type="evidence" value="ECO:0007669"/>
    <property type="project" value="InterPro"/>
</dbReference>